<organism evidence="2 3">
    <name type="scientific">Trichomalopsis sarcophagae</name>
    <dbReference type="NCBI Taxonomy" id="543379"/>
    <lineage>
        <taxon>Eukaryota</taxon>
        <taxon>Metazoa</taxon>
        <taxon>Ecdysozoa</taxon>
        <taxon>Arthropoda</taxon>
        <taxon>Hexapoda</taxon>
        <taxon>Insecta</taxon>
        <taxon>Pterygota</taxon>
        <taxon>Neoptera</taxon>
        <taxon>Endopterygota</taxon>
        <taxon>Hymenoptera</taxon>
        <taxon>Apocrita</taxon>
        <taxon>Proctotrupomorpha</taxon>
        <taxon>Chalcidoidea</taxon>
        <taxon>Pteromalidae</taxon>
        <taxon>Pteromalinae</taxon>
        <taxon>Trichomalopsis</taxon>
    </lineage>
</organism>
<protein>
    <submittedName>
        <fullName evidence="2">Uncharacterized protein</fullName>
    </submittedName>
</protein>
<reference evidence="2 3" key="1">
    <citation type="journal article" date="2017" name="Curr. Biol.">
        <title>The Evolution of Venom by Co-option of Single-Copy Genes.</title>
        <authorList>
            <person name="Martinson E.O."/>
            <person name="Mrinalini"/>
            <person name="Kelkar Y.D."/>
            <person name="Chang C.H."/>
            <person name="Werren J.H."/>
        </authorList>
    </citation>
    <scope>NUCLEOTIDE SEQUENCE [LARGE SCALE GENOMIC DNA]</scope>
    <source>
        <strain evidence="2 3">Alberta</strain>
        <tissue evidence="2">Whole body</tissue>
    </source>
</reference>
<keyword evidence="3" id="KW-1185">Reference proteome</keyword>
<evidence type="ECO:0000313" key="3">
    <source>
        <dbReference type="Proteomes" id="UP000215335"/>
    </source>
</evidence>
<evidence type="ECO:0000313" key="2">
    <source>
        <dbReference type="EMBL" id="OXU24793.1"/>
    </source>
</evidence>
<feature type="compositionally biased region" description="Polar residues" evidence="1">
    <location>
        <begin position="44"/>
        <end position="58"/>
    </location>
</feature>
<gene>
    <name evidence="2" type="ORF">TSAR_004518</name>
</gene>
<comment type="caution">
    <text evidence="2">The sequence shown here is derived from an EMBL/GenBank/DDBJ whole genome shotgun (WGS) entry which is preliminary data.</text>
</comment>
<proteinExistence type="predicted"/>
<accession>A0A232F2W4</accession>
<evidence type="ECO:0000256" key="1">
    <source>
        <dbReference type="SAM" id="MobiDB-lite"/>
    </source>
</evidence>
<name>A0A232F2W4_9HYME</name>
<dbReference type="EMBL" id="NNAY01001191">
    <property type="protein sequence ID" value="OXU24793.1"/>
    <property type="molecule type" value="Genomic_DNA"/>
</dbReference>
<dbReference type="AlphaFoldDB" id="A0A232F2W4"/>
<feature type="region of interest" description="Disordered" evidence="1">
    <location>
        <begin position="1"/>
        <end position="71"/>
    </location>
</feature>
<feature type="compositionally biased region" description="Low complexity" evidence="1">
    <location>
        <begin position="29"/>
        <end position="39"/>
    </location>
</feature>
<sequence>MDQEARARCLSRPPKRYEIYSNKRRRDPGGSSSSGAAGSRMPRNASTLQPIEESNSGKSGEYSLFDQLLRL</sequence>
<dbReference type="Proteomes" id="UP000215335">
    <property type="component" value="Unassembled WGS sequence"/>
</dbReference>